<accession>A0ABW4KZE1</accession>
<proteinExistence type="inferred from homology"/>
<organism evidence="2 3">
    <name type="scientific">Georgenia deserti</name>
    <dbReference type="NCBI Taxonomy" id="2093781"/>
    <lineage>
        <taxon>Bacteria</taxon>
        <taxon>Bacillati</taxon>
        <taxon>Actinomycetota</taxon>
        <taxon>Actinomycetes</taxon>
        <taxon>Micrococcales</taxon>
        <taxon>Bogoriellaceae</taxon>
        <taxon>Georgenia</taxon>
    </lineage>
</organism>
<dbReference type="Gene3D" id="3.40.50.2020">
    <property type="match status" value="1"/>
</dbReference>
<sequence length="251" mass="26344">MSVRTAATEAVSLLLPVECVGCGRWDVSLCEECEAVLRRRPVRCEQQTVLLSGAGTRPVLPTWSVGPYRGVLRATVLGWKTHRRSDIAPRVLRAAADVAAQWSADPDLRELLGDEPCVVVVPAPSGWRRRLARRLVVGDLADAVARGLASGAPGPRELLVADVLRRRGGPAHQAGTGARGRVVNRDGTVRCRAGLPAEMAVLLVDDVVTTGATLSACAEAVRAAGGRPVAAFTLASTESPTGSGRALRGAR</sequence>
<gene>
    <name evidence="2" type="ORF">ACFSE6_02875</name>
</gene>
<keyword evidence="3" id="KW-1185">Reference proteome</keyword>
<dbReference type="InterPro" id="IPR051910">
    <property type="entry name" value="ComF/GntX_DNA_util-trans"/>
</dbReference>
<comment type="similarity">
    <text evidence="1">Belongs to the ComF/GntX family.</text>
</comment>
<evidence type="ECO:0000313" key="2">
    <source>
        <dbReference type="EMBL" id="MFD1716763.1"/>
    </source>
</evidence>
<evidence type="ECO:0000256" key="1">
    <source>
        <dbReference type="ARBA" id="ARBA00008007"/>
    </source>
</evidence>
<dbReference type="CDD" id="cd06223">
    <property type="entry name" value="PRTases_typeI"/>
    <property type="match status" value="1"/>
</dbReference>
<dbReference type="PANTHER" id="PTHR47505:SF1">
    <property type="entry name" value="DNA UTILIZATION PROTEIN YHGH"/>
    <property type="match status" value="1"/>
</dbReference>
<name>A0ABW4KZE1_9MICO</name>
<dbReference type="InterPro" id="IPR029057">
    <property type="entry name" value="PRTase-like"/>
</dbReference>
<dbReference type="RefSeq" id="WP_388002188.1">
    <property type="nucleotide sequence ID" value="NZ_JBHUEE010000001.1"/>
</dbReference>
<evidence type="ECO:0000313" key="3">
    <source>
        <dbReference type="Proteomes" id="UP001597277"/>
    </source>
</evidence>
<protein>
    <submittedName>
        <fullName evidence="2">ComF family protein</fullName>
    </submittedName>
</protein>
<dbReference type="InterPro" id="IPR000836">
    <property type="entry name" value="PRTase_dom"/>
</dbReference>
<dbReference type="Proteomes" id="UP001597277">
    <property type="component" value="Unassembled WGS sequence"/>
</dbReference>
<comment type="caution">
    <text evidence="2">The sequence shown here is derived from an EMBL/GenBank/DDBJ whole genome shotgun (WGS) entry which is preliminary data.</text>
</comment>
<dbReference type="SUPFAM" id="SSF53271">
    <property type="entry name" value="PRTase-like"/>
    <property type="match status" value="1"/>
</dbReference>
<reference evidence="3" key="1">
    <citation type="journal article" date="2019" name="Int. J. Syst. Evol. Microbiol.">
        <title>The Global Catalogue of Microorganisms (GCM) 10K type strain sequencing project: providing services to taxonomists for standard genome sequencing and annotation.</title>
        <authorList>
            <consortium name="The Broad Institute Genomics Platform"/>
            <consortium name="The Broad Institute Genome Sequencing Center for Infectious Disease"/>
            <person name="Wu L."/>
            <person name="Ma J."/>
        </authorList>
    </citation>
    <scope>NUCLEOTIDE SEQUENCE [LARGE SCALE GENOMIC DNA]</scope>
    <source>
        <strain evidence="3">JCM 17130</strain>
    </source>
</reference>
<dbReference type="PANTHER" id="PTHR47505">
    <property type="entry name" value="DNA UTILIZATION PROTEIN YHGH"/>
    <property type="match status" value="1"/>
</dbReference>
<dbReference type="EMBL" id="JBHUEE010000001">
    <property type="protein sequence ID" value="MFD1716763.1"/>
    <property type="molecule type" value="Genomic_DNA"/>
</dbReference>